<comment type="similarity">
    <text evidence="2">Belongs to the SID1 family.</text>
</comment>
<dbReference type="Proteomes" id="UP000000305">
    <property type="component" value="Unassembled WGS sequence"/>
</dbReference>
<evidence type="ECO:0000313" key="11">
    <source>
        <dbReference type="Proteomes" id="UP000000305"/>
    </source>
</evidence>
<keyword evidence="6 9" id="KW-0472">Membrane</keyword>
<keyword evidence="7" id="KW-0325">Glycoprotein</keyword>
<sequence length="260" mass="29690">MDHDLKYDENLADPYEQDWNDDKPIVGPTPTAASRDVESEPLSRTSSALDLTDIDLMPDAYSDKNVVQTKTFLFVADLSHKGSRFHGKKSQLYMWNLLIVLNDTGDQDLCYFNFLCAHPLGDLTDFNHVYSNLGYVLLGLLFIINTARRDVLRRQAQANHDRLEFGKGVLSACYHICPTHANYQFDTTFMFVISMLCMLKIYQTRHPDINAEAHAAFAVLAFVVLIGVVSWFTPMYVDRMFLLKRAAESRVFIQEFAILS</sequence>
<dbReference type="HOGENOM" id="CLU_1070640_0_0_1"/>
<evidence type="ECO:0000256" key="5">
    <source>
        <dbReference type="ARBA" id="ARBA00022989"/>
    </source>
</evidence>
<organism evidence="10 11">
    <name type="scientific">Daphnia pulex</name>
    <name type="common">Water flea</name>
    <dbReference type="NCBI Taxonomy" id="6669"/>
    <lineage>
        <taxon>Eukaryota</taxon>
        <taxon>Metazoa</taxon>
        <taxon>Ecdysozoa</taxon>
        <taxon>Arthropoda</taxon>
        <taxon>Crustacea</taxon>
        <taxon>Branchiopoda</taxon>
        <taxon>Diplostraca</taxon>
        <taxon>Cladocera</taxon>
        <taxon>Anomopoda</taxon>
        <taxon>Daphniidae</taxon>
        <taxon>Daphnia</taxon>
    </lineage>
</organism>
<keyword evidence="5 9" id="KW-1133">Transmembrane helix</keyword>
<accession>E9FVP2</accession>
<evidence type="ECO:0000256" key="6">
    <source>
        <dbReference type="ARBA" id="ARBA00023136"/>
    </source>
</evidence>
<evidence type="ECO:0000256" key="1">
    <source>
        <dbReference type="ARBA" id="ARBA00004141"/>
    </source>
</evidence>
<comment type="subcellular location">
    <subcellularLocation>
        <location evidence="1">Membrane</location>
        <topology evidence="1">Multi-pass membrane protein</topology>
    </subcellularLocation>
</comment>
<proteinExistence type="inferred from homology"/>
<evidence type="ECO:0000256" key="2">
    <source>
        <dbReference type="ARBA" id="ARBA00006618"/>
    </source>
</evidence>
<name>E9FVP2_DAPPU</name>
<dbReference type="OrthoDB" id="416618at2759"/>
<dbReference type="AlphaFoldDB" id="E9FVP2"/>
<dbReference type="Pfam" id="PF13965">
    <property type="entry name" value="SID-1_RNA_chan"/>
    <property type="match status" value="1"/>
</dbReference>
<dbReference type="OMA" id="NSKDEEM"/>
<dbReference type="STRING" id="6669.E9FVP2"/>
<feature type="transmembrane region" description="Helical" evidence="9">
    <location>
        <begin position="129"/>
        <end position="147"/>
    </location>
</feature>
<feature type="region of interest" description="Disordered" evidence="8">
    <location>
        <begin position="1"/>
        <end position="44"/>
    </location>
</feature>
<evidence type="ECO:0000256" key="3">
    <source>
        <dbReference type="ARBA" id="ARBA00022692"/>
    </source>
</evidence>
<dbReference type="GO" id="GO:0016020">
    <property type="term" value="C:membrane"/>
    <property type="evidence" value="ECO:0007669"/>
    <property type="project" value="UniProtKB-SubCell"/>
</dbReference>
<dbReference type="InParanoid" id="E9FVP2"/>
<keyword evidence="4" id="KW-0732">Signal</keyword>
<dbReference type="PANTHER" id="PTHR12185">
    <property type="entry name" value="SID1 TRANSMEMBRANE FAMILY MEMEBER"/>
    <property type="match status" value="1"/>
</dbReference>
<dbReference type="KEGG" id="dpx:DAPPUDRAFT_233772"/>
<evidence type="ECO:0000256" key="8">
    <source>
        <dbReference type="SAM" id="MobiDB-lite"/>
    </source>
</evidence>
<dbReference type="PANTHER" id="PTHR12185:SF14">
    <property type="entry name" value="CHOLESTEROL UPTAKE PROTEIN 1"/>
    <property type="match status" value="1"/>
</dbReference>
<evidence type="ECO:0000256" key="7">
    <source>
        <dbReference type="ARBA" id="ARBA00023180"/>
    </source>
</evidence>
<dbReference type="PhylomeDB" id="E9FVP2"/>
<dbReference type="eggNOG" id="ENOG502QUXZ">
    <property type="taxonomic scope" value="Eukaryota"/>
</dbReference>
<evidence type="ECO:0000313" key="10">
    <source>
        <dbReference type="EMBL" id="EFX89071.1"/>
    </source>
</evidence>
<protein>
    <submittedName>
        <fullName evidence="10">Uncharacterized protein</fullName>
    </submittedName>
</protein>
<reference evidence="10 11" key="1">
    <citation type="journal article" date="2011" name="Science">
        <title>The ecoresponsive genome of Daphnia pulex.</title>
        <authorList>
            <person name="Colbourne J.K."/>
            <person name="Pfrender M.E."/>
            <person name="Gilbert D."/>
            <person name="Thomas W.K."/>
            <person name="Tucker A."/>
            <person name="Oakley T.H."/>
            <person name="Tokishita S."/>
            <person name="Aerts A."/>
            <person name="Arnold G.J."/>
            <person name="Basu M.K."/>
            <person name="Bauer D.J."/>
            <person name="Caceres C.E."/>
            <person name="Carmel L."/>
            <person name="Casola C."/>
            <person name="Choi J.H."/>
            <person name="Detter J.C."/>
            <person name="Dong Q."/>
            <person name="Dusheyko S."/>
            <person name="Eads B.D."/>
            <person name="Frohlich T."/>
            <person name="Geiler-Samerotte K.A."/>
            <person name="Gerlach D."/>
            <person name="Hatcher P."/>
            <person name="Jogdeo S."/>
            <person name="Krijgsveld J."/>
            <person name="Kriventseva E.V."/>
            <person name="Kultz D."/>
            <person name="Laforsch C."/>
            <person name="Lindquist E."/>
            <person name="Lopez J."/>
            <person name="Manak J.R."/>
            <person name="Muller J."/>
            <person name="Pangilinan J."/>
            <person name="Patwardhan R.P."/>
            <person name="Pitluck S."/>
            <person name="Pritham E.J."/>
            <person name="Rechtsteiner A."/>
            <person name="Rho M."/>
            <person name="Rogozin I.B."/>
            <person name="Sakarya O."/>
            <person name="Salamov A."/>
            <person name="Schaack S."/>
            <person name="Shapiro H."/>
            <person name="Shiga Y."/>
            <person name="Skalitzky C."/>
            <person name="Smith Z."/>
            <person name="Souvorov A."/>
            <person name="Sung W."/>
            <person name="Tang Z."/>
            <person name="Tsuchiya D."/>
            <person name="Tu H."/>
            <person name="Vos H."/>
            <person name="Wang M."/>
            <person name="Wolf Y.I."/>
            <person name="Yamagata H."/>
            <person name="Yamada T."/>
            <person name="Ye Y."/>
            <person name="Shaw J.R."/>
            <person name="Andrews J."/>
            <person name="Crease T.J."/>
            <person name="Tang H."/>
            <person name="Lucas S.M."/>
            <person name="Robertson H.M."/>
            <person name="Bork P."/>
            <person name="Koonin E.V."/>
            <person name="Zdobnov E.M."/>
            <person name="Grigoriev I.V."/>
            <person name="Lynch M."/>
            <person name="Boore J.L."/>
        </authorList>
    </citation>
    <scope>NUCLEOTIDE SEQUENCE [LARGE SCALE GENOMIC DNA]</scope>
</reference>
<keyword evidence="3 9" id="KW-0812">Transmembrane</keyword>
<evidence type="ECO:0000256" key="9">
    <source>
        <dbReference type="SAM" id="Phobius"/>
    </source>
</evidence>
<dbReference type="InterPro" id="IPR025958">
    <property type="entry name" value="SID1_TM_fam"/>
</dbReference>
<gene>
    <name evidence="10" type="ORF">DAPPUDRAFT_233772</name>
</gene>
<keyword evidence="11" id="KW-1185">Reference proteome</keyword>
<evidence type="ECO:0000256" key="4">
    <source>
        <dbReference type="ARBA" id="ARBA00022729"/>
    </source>
</evidence>
<dbReference type="EMBL" id="GL732525">
    <property type="protein sequence ID" value="EFX89071.1"/>
    <property type="molecule type" value="Genomic_DNA"/>
</dbReference>
<feature type="transmembrane region" description="Helical" evidence="9">
    <location>
        <begin position="215"/>
        <end position="237"/>
    </location>
</feature>